<dbReference type="Pfam" id="PF00436">
    <property type="entry name" value="SSB"/>
    <property type="match status" value="1"/>
</dbReference>
<proteinExistence type="predicted"/>
<name>A0A4R5E234_9BACT</name>
<dbReference type="RefSeq" id="WP_131955572.1">
    <property type="nucleotide sequence ID" value="NZ_SMFL01000001.1"/>
</dbReference>
<dbReference type="GO" id="GO:0003697">
    <property type="term" value="F:single-stranded DNA binding"/>
    <property type="evidence" value="ECO:0007669"/>
    <property type="project" value="InterPro"/>
</dbReference>
<accession>A0A4R5E234</accession>
<protein>
    <recommendedName>
        <fullName evidence="5">Single-stranded DNA-binding protein</fullName>
    </recommendedName>
</protein>
<dbReference type="InterPro" id="IPR000424">
    <property type="entry name" value="Primosome_PriB/ssb"/>
</dbReference>
<sequence length="67" mass="7381">MEIVARITSDARISKTKSGKELVSFTVAINDYYKPKDGEGVQLTTFLRCAYWVSTAIAGRLLKGVLV</sequence>
<evidence type="ECO:0000313" key="4">
    <source>
        <dbReference type="Proteomes" id="UP000294850"/>
    </source>
</evidence>
<dbReference type="Gene3D" id="2.40.50.140">
    <property type="entry name" value="Nucleic acid-binding proteins"/>
    <property type="match status" value="1"/>
</dbReference>
<dbReference type="InterPro" id="IPR012340">
    <property type="entry name" value="NA-bd_OB-fold"/>
</dbReference>
<evidence type="ECO:0000256" key="1">
    <source>
        <dbReference type="ARBA" id="ARBA00023125"/>
    </source>
</evidence>
<dbReference type="PROSITE" id="PS50935">
    <property type="entry name" value="SSB"/>
    <property type="match status" value="1"/>
</dbReference>
<comment type="caution">
    <text evidence="3">The sequence shown here is derived from an EMBL/GenBank/DDBJ whole genome shotgun (WGS) entry which is preliminary data.</text>
</comment>
<dbReference type="EMBL" id="SMFL01000001">
    <property type="protein sequence ID" value="TDE18043.1"/>
    <property type="molecule type" value="Genomic_DNA"/>
</dbReference>
<reference evidence="3 4" key="1">
    <citation type="submission" date="2019-03" db="EMBL/GenBank/DDBJ databases">
        <title>Dyadobacter AR-3-6 sp. nov., isolated from arctic soil.</title>
        <authorList>
            <person name="Chaudhary D.K."/>
        </authorList>
    </citation>
    <scope>NUCLEOTIDE SEQUENCE [LARGE SCALE GENOMIC DNA]</scope>
    <source>
        <strain evidence="3 4">AR-3-6</strain>
    </source>
</reference>
<evidence type="ECO:0008006" key="5">
    <source>
        <dbReference type="Google" id="ProtNLM"/>
    </source>
</evidence>
<evidence type="ECO:0000256" key="2">
    <source>
        <dbReference type="PROSITE-ProRule" id="PRU00252"/>
    </source>
</evidence>
<dbReference type="Proteomes" id="UP000294850">
    <property type="component" value="Unassembled WGS sequence"/>
</dbReference>
<dbReference type="SUPFAM" id="SSF50249">
    <property type="entry name" value="Nucleic acid-binding proteins"/>
    <property type="match status" value="1"/>
</dbReference>
<evidence type="ECO:0000313" key="3">
    <source>
        <dbReference type="EMBL" id="TDE18043.1"/>
    </source>
</evidence>
<dbReference type="OrthoDB" id="1265936at2"/>
<gene>
    <name evidence="3" type="ORF">E0F88_00360</name>
</gene>
<keyword evidence="4" id="KW-1185">Reference proteome</keyword>
<organism evidence="3 4">
    <name type="scientific">Dyadobacter psychrotolerans</name>
    <dbReference type="NCBI Taxonomy" id="2541721"/>
    <lineage>
        <taxon>Bacteria</taxon>
        <taxon>Pseudomonadati</taxon>
        <taxon>Bacteroidota</taxon>
        <taxon>Cytophagia</taxon>
        <taxon>Cytophagales</taxon>
        <taxon>Spirosomataceae</taxon>
        <taxon>Dyadobacter</taxon>
    </lineage>
</organism>
<dbReference type="AlphaFoldDB" id="A0A4R5E234"/>
<keyword evidence="1 2" id="KW-0238">DNA-binding</keyword>